<dbReference type="UniPathway" id="UPA00253">
    <property type="reaction ID" value="UER00333"/>
</dbReference>
<dbReference type="PANTHER" id="PTHR23090:SF9">
    <property type="entry name" value="GLUTAMINE-DEPENDENT NAD(+) SYNTHETASE"/>
    <property type="match status" value="1"/>
</dbReference>
<comment type="subunit">
    <text evidence="8">Homodimer.</text>
</comment>
<dbReference type="NCBIfam" id="TIGR00552">
    <property type="entry name" value="nadE"/>
    <property type="match status" value="1"/>
</dbReference>
<dbReference type="SUPFAM" id="SSF52402">
    <property type="entry name" value="Adenine nucleotide alpha hydrolases-like"/>
    <property type="match status" value="1"/>
</dbReference>
<dbReference type="AlphaFoldDB" id="A0A2G9YK52"/>
<feature type="binding site" description="in other chain" evidence="8">
    <location>
        <position position="138"/>
    </location>
    <ligand>
        <name>deamido-NAD(+)</name>
        <dbReference type="ChEBI" id="CHEBI:58437"/>
        <note>ligand shared between two neighboring subunits</note>
    </ligand>
</feature>
<evidence type="ECO:0000256" key="7">
    <source>
        <dbReference type="ARBA" id="ARBA00023027"/>
    </source>
</evidence>
<feature type="binding site" description="in other chain" evidence="8">
    <location>
        <position position="105"/>
    </location>
    <ligand>
        <name>deamido-NAD(+)</name>
        <dbReference type="ChEBI" id="CHEBI:58437"/>
        <note>ligand shared between two neighboring subunits</note>
    </ligand>
</feature>
<feature type="binding site" evidence="8">
    <location>
        <position position="145"/>
    </location>
    <ligand>
        <name>deamido-NAD(+)</name>
        <dbReference type="ChEBI" id="CHEBI:58437"/>
        <note>ligand shared between two neighboring subunits</note>
    </ligand>
</feature>
<evidence type="ECO:0000313" key="13">
    <source>
        <dbReference type="Proteomes" id="UP000231292"/>
    </source>
</evidence>
<feature type="binding site" evidence="8">
    <location>
        <position position="154"/>
    </location>
    <ligand>
        <name>ATP</name>
        <dbReference type="ChEBI" id="CHEBI:30616"/>
    </ligand>
</feature>
<comment type="pathway">
    <text evidence="8">Cofactor biosynthesis; NAD(+) biosynthesis; NAD(+) from deamido-NAD(+) (ammonia route): step 1/1.</text>
</comment>
<keyword evidence="5 8" id="KW-0067">ATP-binding</keyword>
<dbReference type="GO" id="GO:0009435">
    <property type="term" value="P:NAD+ biosynthetic process"/>
    <property type="evidence" value="ECO:0007669"/>
    <property type="project" value="UniProtKB-UniRule"/>
</dbReference>
<evidence type="ECO:0000256" key="4">
    <source>
        <dbReference type="ARBA" id="ARBA00022741"/>
    </source>
</evidence>
<dbReference type="Gene3D" id="3.40.50.620">
    <property type="entry name" value="HUPs"/>
    <property type="match status" value="1"/>
</dbReference>
<dbReference type="EC" id="6.3.1.5" evidence="8 10"/>
<dbReference type="HAMAP" id="MF_00193">
    <property type="entry name" value="NadE_ammonia_dep"/>
    <property type="match status" value="1"/>
</dbReference>
<dbReference type="InterPro" id="IPR014729">
    <property type="entry name" value="Rossmann-like_a/b/a_fold"/>
</dbReference>
<dbReference type="EMBL" id="PCRK01000038">
    <property type="protein sequence ID" value="PIP19604.1"/>
    <property type="molecule type" value="Genomic_DNA"/>
</dbReference>
<feature type="binding site" evidence="8">
    <location>
        <position position="30"/>
    </location>
    <ligand>
        <name>Mg(2+)</name>
        <dbReference type="ChEBI" id="CHEBI:18420"/>
    </ligand>
</feature>
<dbReference type="InterPro" id="IPR003694">
    <property type="entry name" value="NAD_synthase"/>
</dbReference>
<evidence type="ECO:0000256" key="2">
    <source>
        <dbReference type="ARBA" id="ARBA00022598"/>
    </source>
</evidence>
<dbReference type="GO" id="GO:0004359">
    <property type="term" value="F:glutaminase activity"/>
    <property type="evidence" value="ECO:0007669"/>
    <property type="project" value="InterPro"/>
</dbReference>
<keyword evidence="4 8" id="KW-0547">Nucleotide-binding</keyword>
<feature type="binding site" evidence="8">
    <location>
        <position position="125"/>
    </location>
    <ligand>
        <name>ATP</name>
        <dbReference type="ChEBI" id="CHEBI:30616"/>
    </ligand>
</feature>
<sequence>MKNKIVAWIRKQVKDAKAKGIVLGLSGGIDSAVAAVLAKEAVGRNNVLVLFMPCNSNPQDLKDAQLVVKSLELKTKLVDLSDIYNNFLRVLPKGPSLAKGNLKPRLRMAALYYFANKLNYLVCGTGNKSELSVGYFTKFGDGGVDILPLGDLLKSEVKELAKDLGIPEKIINRNPSAGLWPGQTDEAEMGIIYPELDDILERLENKKGQIVSKNKVNKVKGMIKKSEHKRKGAGICRI</sequence>
<comment type="similarity">
    <text evidence="1 8 9">Belongs to the NAD synthetase family.</text>
</comment>
<dbReference type="GO" id="GO:0005737">
    <property type="term" value="C:cytoplasm"/>
    <property type="evidence" value="ECO:0007669"/>
    <property type="project" value="InterPro"/>
</dbReference>
<evidence type="ECO:0000256" key="6">
    <source>
        <dbReference type="ARBA" id="ARBA00022842"/>
    </source>
</evidence>
<dbReference type="InterPro" id="IPR022926">
    <property type="entry name" value="NH(3)-dep_NAD(+)_synth"/>
</dbReference>
<name>A0A2G9YK52_9BACT</name>
<evidence type="ECO:0000256" key="5">
    <source>
        <dbReference type="ARBA" id="ARBA00022840"/>
    </source>
</evidence>
<keyword evidence="2 8" id="KW-0436">Ligase</keyword>
<dbReference type="GO" id="GO:0003952">
    <property type="term" value="F:NAD+ synthase (glutamine-hydrolyzing) activity"/>
    <property type="evidence" value="ECO:0007669"/>
    <property type="project" value="InterPro"/>
</dbReference>
<feature type="domain" description="NAD/GMP synthase" evidence="11">
    <location>
        <begin position="3"/>
        <end position="231"/>
    </location>
</feature>
<dbReference type="Proteomes" id="UP000231292">
    <property type="component" value="Unassembled WGS sequence"/>
</dbReference>
<dbReference type="PANTHER" id="PTHR23090">
    <property type="entry name" value="NH 3 /GLUTAMINE-DEPENDENT NAD + SYNTHETASE"/>
    <property type="match status" value="1"/>
</dbReference>
<evidence type="ECO:0000256" key="3">
    <source>
        <dbReference type="ARBA" id="ARBA00022723"/>
    </source>
</evidence>
<evidence type="ECO:0000256" key="1">
    <source>
        <dbReference type="ARBA" id="ARBA00005859"/>
    </source>
</evidence>
<evidence type="ECO:0000256" key="8">
    <source>
        <dbReference type="HAMAP-Rule" id="MF_00193"/>
    </source>
</evidence>
<gene>
    <name evidence="8" type="primary">nadE</name>
    <name evidence="12" type="ORF">COX41_02020</name>
</gene>
<dbReference type="FunFam" id="3.40.50.620:FF:000106">
    <property type="entry name" value="Glutamine-dependent NAD(+) synthetase"/>
    <property type="match status" value="1"/>
</dbReference>
<comment type="function">
    <text evidence="8">Catalyzes the ATP-dependent amidation of deamido-NAD to form NAD. Uses ammonia as a nitrogen source.</text>
</comment>
<keyword evidence="6 8" id="KW-0460">Magnesium</keyword>
<feature type="binding site" evidence="8">
    <location>
        <position position="130"/>
    </location>
    <ligand>
        <name>Mg(2+)</name>
        <dbReference type="ChEBI" id="CHEBI:18420"/>
    </ligand>
</feature>
<keyword evidence="3 8" id="KW-0479">Metal-binding</keyword>
<reference evidence="12 13" key="1">
    <citation type="submission" date="2017-09" db="EMBL/GenBank/DDBJ databases">
        <title>Depth-based differentiation of microbial function through sediment-hosted aquifers and enrichment of novel symbionts in the deep terrestrial subsurface.</title>
        <authorList>
            <person name="Probst A.J."/>
            <person name="Ladd B."/>
            <person name="Jarett J.K."/>
            <person name="Geller-Mcgrath D.E."/>
            <person name="Sieber C.M."/>
            <person name="Emerson J.B."/>
            <person name="Anantharaman K."/>
            <person name="Thomas B.C."/>
            <person name="Malmstrom R."/>
            <person name="Stieglmeier M."/>
            <person name="Klingl A."/>
            <person name="Woyke T."/>
            <person name="Ryan C.M."/>
            <person name="Banfield J.F."/>
        </authorList>
    </citation>
    <scope>NUCLEOTIDE SEQUENCE [LARGE SCALE GENOMIC DNA]</scope>
    <source>
        <strain evidence="12">CG23_combo_of_CG06-09_8_20_14_all_41_10</strain>
    </source>
</reference>
<dbReference type="InterPro" id="IPR022310">
    <property type="entry name" value="NAD/GMP_synthase"/>
</dbReference>
<protein>
    <recommendedName>
        <fullName evidence="8 10">NH(3)-dependent NAD(+) synthetase</fullName>
        <ecNumber evidence="8 10">6.3.1.5</ecNumber>
    </recommendedName>
</protein>
<evidence type="ECO:0000259" key="11">
    <source>
        <dbReference type="Pfam" id="PF02540"/>
    </source>
</evidence>
<accession>A0A2G9YK52</accession>
<evidence type="ECO:0000256" key="9">
    <source>
        <dbReference type="RuleBase" id="RU003811"/>
    </source>
</evidence>
<dbReference type="Pfam" id="PF02540">
    <property type="entry name" value="NAD_synthase"/>
    <property type="match status" value="1"/>
</dbReference>
<proteinExistence type="inferred from homology"/>
<dbReference type="NCBIfam" id="NF010587">
    <property type="entry name" value="PRK13980.1"/>
    <property type="match status" value="1"/>
</dbReference>
<dbReference type="CDD" id="cd00553">
    <property type="entry name" value="NAD_synthase"/>
    <property type="match status" value="1"/>
</dbReference>
<keyword evidence="7 8" id="KW-0520">NAD</keyword>
<organism evidence="12 13">
    <name type="scientific">Candidatus Sherwoodlollariibacterium unditelluris</name>
    <dbReference type="NCBI Taxonomy" id="1974757"/>
    <lineage>
        <taxon>Bacteria</taxon>
        <taxon>Pseudomonadati</taxon>
        <taxon>Candidatus Omnitrophota</taxon>
        <taxon>Candidatus Sherwoodlollariibacterium</taxon>
    </lineage>
</organism>
<dbReference type="GO" id="GO:0046872">
    <property type="term" value="F:metal ion binding"/>
    <property type="evidence" value="ECO:0007669"/>
    <property type="project" value="UniProtKB-KW"/>
</dbReference>
<comment type="caution">
    <text evidence="12">The sequence shown here is derived from an EMBL/GenBank/DDBJ whole genome shotgun (WGS) entry which is preliminary data.</text>
</comment>
<evidence type="ECO:0000256" key="10">
    <source>
        <dbReference type="RuleBase" id="RU003812"/>
    </source>
</evidence>
<feature type="binding site" evidence="8">
    <location>
        <begin position="24"/>
        <end position="31"/>
    </location>
    <ligand>
        <name>ATP</name>
        <dbReference type="ChEBI" id="CHEBI:30616"/>
    </ligand>
</feature>
<feature type="binding site" evidence="8">
    <location>
        <position position="176"/>
    </location>
    <ligand>
        <name>ATP</name>
        <dbReference type="ChEBI" id="CHEBI:30616"/>
    </ligand>
</feature>
<evidence type="ECO:0000313" key="12">
    <source>
        <dbReference type="EMBL" id="PIP19604.1"/>
    </source>
</evidence>
<comment type="catalytic activity">
    <reaction evidence="8 10">
        <text>deamido-NAD(+) + NH4(+) + ATP = AMP + diphosphate + NAD(+) + H(+)</text>
        <dbReference type="Rhea" id="RHEA:21188"/>
        <dbReference type="ChEBI" id="CHEBI:15378"/>
        <dbReference type="ChEBI" id="CHEBI:28938"/>
        <dbReference type="ChEBI" id="CHEBI:30616"/>
        <dbReference type="ChEBI" id="CHEBI:33019"/>
        <dbReference type="ChEBI" id="CHEBI:57540"/>
        <dbReference type="ChEBI" id="CHEBI:58437"/>
        <dbReference type="ChEBI" id="CHEBI:456215"/>
        <dbReference type="EC" id="6.3.1.5"/>
    </reaction>
</comment>
<dbReference type="GO" id="GO:0008795">
    <property type="term" value="F:NAD+ synthase activity"/>
    <property type="evidence" value="ECO:0007669"/>
    <property type="project" value="UniProtKB-UniRule"/>
</dbReference>
<dbReference type="GO" id="GO:0005524">
    <property type="term" value="F:ATP binding"/>
    <property type="evidence" value="ECO:0007669"/>
    <property type="project" value="UniProtKB-UniRule"/>
</dbReference>
<feature type="binding site" description="in other chain" evidence="8">
    <location>
        <begin position="228"/>
        <end position="229"/>
    </location>
    <ligand>
        <name>deamido-NAD(+)</name>
        <dbReference type="ChEBI" id="CHEBI:58437"/>
        <note>ligand shared between two neighboring subunits</note>
    </ligand>
</feature>